<organism evidence="3">
    <name type="scientific">Caenorhabditis remanei</name>
    <name type="common">Caenorhabditis vulgaris</name>
    <dbReference type="NCBI Taxonomy" id="31234"/>
    <lineage>
        <taxon>Eukaryota</taxon>
        <taxon>Metazoa</taxon>
        <taxon>Ecdysozoa</taxon>
        <taxon>Nematoda</taxon>
        <taxon>Chromadorea</taxon>
        <taxon>Rhabditida</taxon>
        <taxon>Rhabditina</taxon>
        <taxon>Rhabditomorpha</taxon>
        <taxon>Rhabditoidea</taxon>
        <taxon>Rhabditidae</taxon>
        <taxon>Peloderinae</taxon>
        <taxon>Caenorhabditis</taxon>
    </lineage>
</organism>
<dbReference type="OMA" id="DNDIQCE"/>
<dbReference type="AlphaFoldDB" id="E3MU01"/>
<dbReference type="Proteomes" id="UP000008281">
    <property type="component" value="Unassembled WGS sequence"/>
</dbReference>
<protein>
    <recommendedName>
        <fullName evidence="4">Brr2 N-terminal helicase PWI domain-containing protein</fullName>
    </recommendedName>
</protein>
<dbReference type="STRING" id="31234.E3MU01"/>
<dbReference type="OrthoDB" id="5575at2759"/>
<name>E3MU01_CAERE</name>
<dbReference type="EMBL" id="DS268478">
    <property type="protein sequence ID" value="EFP09022.1"/>
    <property type="molecule type" value="Genomic_DNA"/>
</dbReference>
<keyword evidence="3" id="KW-1185">Reference proteome</keyword>
<accession>E3MU01</accession>
<reference evidence="2" key="1">
    <citation type="submission" date="2007-07" db="EMBL/GenBank/DDBJ databases">
        <title>PCAP assembly of the Caenorhabditis remanei genome.</title>
        <authorList>
            <consortium name="The Caenorhabditis remanei Sequencing Consortium"/>
            <person name="Wilson R.K."/>
        </authorList>
    </citation>
    <scope>NUCLEOTIDE SEQUENCE [LARGE SCALE GENOMIC DNA]</scope>
    <source>
        <strain evidence="2">PB4641</strain>
    </source>
</reference>
<evidence type="ECO:0000313" key="3">
    <source>
        <dbReference type="Proteomes" id="UP000008281"/>
    </source>
</evidence>
<dbReference type="eggNOG" id="KOG0952">
    <property type="taxonomic scope" value="Eukaryota"/>
</dbReference>
<dbReference type="InParanoid" id="E3MU01"/>
<evidence type="ECO:0000313" key="2">
    <source>
        <dbReference type="EMBL" id="EFP09022.1"/>
    </source>
</evidence>
<feature type="region of interest" description="Disordered" evidence="1">
    <location>
        <begin position="47"/>
        <end position="66"/>
    </location>
</feature>
<evidence type="ECO:0000256" key="1">
    <source>
        <dbReference type="SAM" id="MobiDB-lite"/>
    </source>
</evidence>
<evidence type="ECO:0008006" key="4">
    <source>
        <dbReference type="Google" id="ProtNLM"/>
    </source>
</evidence>
<sequence>MDLLDYIERIGDDPPAPPRVASYRQNIRLQMDSEFLEWPNSDAETANFSTGEEPMSLPEVPSTSGGGSILQPITDTLRLYFPDTIETILQNLLEMLCSSRSDNDIQCELIDLLGVELFELAGDVLEKRNKIVYEVKSAELAKVELAKQNKTKWSELFITKVSQKVYFLKILRSLDIRIHK</sequence>
<proteinExistence type="predicted"/>
<dbReference type="HOGENOM" id="CLU_1497615_0_0_1"/>
<gene>
    <name evidence="2" type="ORF">CRE_22484</name>
</gene>